<keyword evidence="2" id="KW-1185">Reference proteome</keyword>
<evidence type="ECO:0000313" key="1">
    <source>
        <dbReference type="EMBL" id="MDO7873776.1"/>
    </source>
</evidence>
<name>A0ABT9BAQ7_9BACT</name>
<gene>
    <name evidence="1" type="ORF">Q5H93_03460</name>
</gene>
<evidence type="ECO:0000313" key="2">
    <source>
        <dbReference type="Proteomes" id="UP001176429"/>
    </source>
</evidence>
<dbReference type="EMBL" id="JAUQSY010000002">
    <property type="protein sequence ID" value="MDO7873776.1"/>
    <property type="molecule type" value="Genomic_DNA"/>
</dbReference>
<proteinExistence type="predicted"/>
<dbReference type="RefSeq" id="WP_305005092.1">
    <property type="nucleotide sequence ID" value="NZ_JAUQSY010000002.1"/>
</dbReference>
<dbReference type="Proteomes" id="UP001176429">
    <property type="component" value="Unassembled WGS sequence"/>
</dbReference>
<protein>
    <submittedName>
        <fullName evidence="1">Uncharacterized protein</fullName>
    </submittedName>
</protein>
<organism evidence="1 2">
    <name type="scientific">Hymenobacter aranciens</name>
    <dbReference type="NCBI Taxonomy" id="3063996"/>
    <lineage>
        <taxon>Bacteria</taxon>
        <taxon>Pseudomonadati</taxon>
        <taxon>Bacteroidota</taxon>
        <taxon>Cytophagia</taxon>
        <taxon>Cytophagales</taxon>
        <taxon>Hymenobacteraceae</taxon>
        <taxon>Hymenobacter</taxon>
    </lineage>
</organism>
<sequence>MQEIYAPLTPDDFYIYYIYDTNDDARLQDFRPVDIFKADACVGLLHDAQRSPHLYHFEERGWPRLLPLEVDIQGYMNLLQLTLGFLNWQSLLVELASPRGLARPFTLDADRATCDTLRMILPRFLQVYPDFSLEEFVARYDQVKLAPGI</sequence>
<accession>A0ABT9BAQ7</accession>
<reference evidence="1" key="1">
    <citation type="submission" date="2023-07" db="EMBL/GenBank/DDBJ databases">
        <authorList>
            <person name="Kim M.K."/>
        </authorList>
    </citation>
    <scope>NUCLEOTIDE SEQUENCE</scope>
    <source>
        <strain evidence="1">ASUV-10-1</strain>
    </source>
</reference>
<comment type="caution">
    <text evidence="1">The sequence shown here is derived from an EMBL/GenBank/DDBJ whole genome shotgun (WGS) entry which is preliminary data.</text>
</comment>